<gene>
    <name evidence="1" type="ORF">DAI13_17425</name>
</gene>
<reference evidence="1 2" key="1">
    <citation type="submission" date="2018-04" db="EMBL/GenBank/DDBJ databases">
        <authorList>
            <person name="Van Tyne D."/>
        </authorList>
    </citation>
    <scope>NUCLEOTIDE SEQUENCE [LARGE SCALE GENOMIC DNA]</scope>
    <source>
        <strain evidence="1 2">B2535</strain>
    </source>
</reference>
<sequence>MIKKSILKIKYYVPVLISLTLILSA</sequence>
<dbReference type="EMBL" id="PZZH01000004">
    <property type="protein sequence ID" value="PTN72649.1"/>
    <property type="molecule type" value="Genomic_DNA"/>
</dbReference>
<name>A0A855UBK7_ENTFL</name>
<accession>A0A855UBK7</accession>
<dbReference type="AlphaFoldDB" id="A0A855UBK7"/>
<proteinExistence type="predicted"/>
<organism evidence="1 2">
    <name type="scientific">Enterococcus faecalis</name>
    <name type="common">Streptococcus faecalis</name>
    <dbReference type="NCBI Taxonomy" id="1351"/>
    <lineage>
        <taxon>Bacteria</taxon>
        <taxon>Bacillati</taxon>
        <taxon>Bacillota</taxon>
        <taxon>Bacilli</taxon>
        <taxon>Lactobacillales</taxon>
        <taxon>Enterococcaceae</taxon>
        <taxon>Enterococcus</taxon>
    </lineage>
</organism>
<comment type="caution">
    <text evidence="1">The sequence shown here is derived from an EMBL/GenBank/DDBJ whole genome shotgun (WGS) entry which is preliminary data.</text>
</comment>
<dbReference type="Proteomes" id="UP000244140">
    <property type="component" value="Unassembled WGS sequence"/>
</dbReference>
<protein>
    <submittedName>
        <fullName evidence="1">Uncharacterized protein</fullName>
    </submittedName>
</protein>
<evidence type="ECO:0000313" key="2">
    <source>
        <dbReference type="Proteomes" id="UP000244140"/>
    </source>
</evidence>
<evidence type="ECO:0000313" key="1">
    <source>
        <dbReference type="EMBL" id="PTN72649.1"/>
    </source>
</evidence>